<keyword evidence="4" id="KW-0443">Lipid metabolism</keyword>
<evidence type="ECO:0000256" key="3">
    <source>
        <dbReference type="ARBA" id="ARBA00022832"/>
    </source>
</evidence>
<dbReference type="GO" id="GO:0006635">
    <property type="term" value="P:fatty acid beta-oxidation"/>
    <property type="evidence" value="ECO:0007669"/>
    <property type="project" value="UniProtKB-UniPathway"/>
</dbReference>
<dbReference type="InterPro" id="IPR001753">
    <property type="entry name" value="Enoyl-CoA_hydra/iso"/>
</dbReference>
<dbReference type="PANTHER" id="PTHR43149">
    <property type="entry name" value="ENOYL-COA HYDRATASE"/>
    <property type="match status" value="1"/>
</dbReference>
<dbReference type="EMBL" id="FMUX01000024">
    <property type="protein sequence ID" value="SCY82242.1"/>
    <property type="molecule type" value="Genomic_DNA"/>
</dbReference>
<proteinExistence type="inferred from homology"/>
<keyword evidence="5" id="KW-0413">Isomerase</keyword>
<evidence type="ECO:0000256" key="5">
    <source>
        <dbReference type="ARBA" id="ARBA00023235"/>
    </source>
</evidence>
<gene>
    <name evidence="6" type="ORF">SAMN05216233_12412</name>
</gene>
<keyword evidence="7" id="KW-1185">Reference proteome</keyword>
<dbReference type="Gene3D" id="3.90.226.10">
    <property type="entry name" value="2-enoyl-CoA Hydratase, Chain A, domain 1"/>
    <property type="match status" value="1"/>
</dbReference>
<dbReference type="Pfam" id="PF00378">
    <property type="entry name" value="ECH_1"/>
    <property type="match status" value="1"/>
</dbReference>
<evidence type="ECO:0000256" key="2">
    <source>
        <dbReference type="ARBA" id="ARBA00005254"/>
    </source>
</evidence>
<reference evidence="6 7" key="1">
    <citation type="submission" date="2016-10" db="EMBL/GenBank/DDBJ databases">
        <authorList>
            <person name="de Groot N.N."/>
        </authorList>
    </citation>
    <scope>NUCLEOTIDE SEQUENCE [LARGE SCALE GENOMIC DNA]</scope>
    <source>
        <strain evidence="6 7">AA1</strain>
    </source>
</reference>
<dbReference type="OrthoDB" id="5365311at2"/>
<dbReference type="InterPro" id="IPR014748">
    <property type="entry name" value="Enoyl-CoA_hydra_C"/>
</dbReference>
<dbReference type="PANTHER" id="PTHR43149:SF1">
    <property type="entry name" value="DELTA(3,5)-DELTA(2,4)-DIENOYL-COA ISOMERASE, MITOCHONDRIAL"/>
    <property type="match status" value="1"/>
</dbReference>
<dbReference type="Proteomes" id="UP000198870">
    <property type="component" value="Unassembled WGS sequence"/>
</dbReference>
<dbReference type="CDD" id="cd06558">
    <property type="entry name" value="crotonase-like"/>
    <property type="match status" value="1"/>
</dbReference>
<dbReference type="InterPro" id="IPR045002">
    <property type="entry name" value="Ech1-like"/>
</dbReference>
<dbReference type="Gene3D" id="1.10.12.10">
    <property type="entry name" value="Lyase 2-enoyl-coa Hydratase, Chain A, domain 2"/>
    <property type="match status" value="1"/>
</dbReference>
<evidence type="ECO:0000313" key="6">
    <source>
        <dbReference type="EMBL" id="SCY82242.1"/>
    </source>
</evidence>
<keyword evidence="3" id="KW-0276">Fatty acid metabolism</keyword>
<comment type="similarity">
    <text evidence="2">Belongs to the enoyl-CoA hydratase/isomerase family.</text>
</comment>
<comment type="pathway">
    <text evidence="1">Lipid metabolism; fatty acid beta-oxidation.</text>
</comment>
<organism evidence="6 7">
    <name type="scientific">Desulfoluna spongiiphila</name>
    <dbReference type="NCBI Taxonomy" id="419481"/>
    <lineage>
        <taxon>Bacteria</taxon>
        <taxon>Pseudomonadati</taxon>
        <taxon>Thermodesulfobacteriota</taxon>
        <taxon>Desulfobacteria</taxon>
        <taxon>Desulfobacterales</taxon>
        <taxon>Desulfolunaceae</taxon>
        <taxon>Desulfoluna</taxon>
    </lineage>
</organism>
<evidence type="ECO:0000313" key="7">
    <source>
        <dbReference type="Proteomes" id="UP000198870"/>
    </source>
</evidence>
<accession>A0A1G5J1S4</accession>
<dbReference type="STRING" id="419481.SAMN05216233_12412"/>
<name>A0A1G5J1S4_9BACT</name>
<dbReference type="InterPro" id="IPR029045">
    <property type="entry name" value="ClpP/crotonase-like_dom_sf"/>
</dbReference>
<sequence>MQSDYYLVEKEGAIATVWLNRPDKKNAMNPPAWIDSVGVFKELDEDPEVRVIIVAGKGKDFCAGIDLFEIIGMLPELLDPEQKGGVKWPLLSKLKLMQDGLTVIERIRKPVIAAVQGKCIGGGLDLICACDIRLASADATFSLREAAVGMVADMGVLQRLPLIVGQGIAREMAFTAKFIDASRARDVNLVNEVFEDAEALQAGARALAEEILGAAPIAVQASKDVLNNAITSQIDEGLSYVAAISGNIVPSNDLMEAVTAMGEKRAPKFTGT</sequence>
<dbReference type="AlphaFoldDB" id="A0A1G5J1S4"/>
<dbReference type="RefSeq" id="WP_092214655.1">
    <property type="nucleotide sequence ID" value="NZ_FMUX01000024.1"/>
</dbReference>
<dbReference type="UniPathway" id="UPA00659"/>
<dbReference type="GO" id="GO:0016853">
    <property type="term" value="F:isomerase activity"/>
    <property type="evidence" value="ECO:0007669"/>
    <property type="project" value="UniProtKB-KW"/>
</dbReference>
<protein>
    <submittedName>
        <fullName evidence="6">Enoyl-CoA hydratase</fullName>
    </submittedName>
</protein>
<evidence type="ECO:0000256" key="1">
    <source>
        <dbReference type="ARBA" id="ARBA00005005"/>
    </source>
</evidence>
<dbReference type="SUPFAM" id="SSF52096">
    <property type="entry name" value="ClpP/crotonase"/>
    <property type="match status" value="1"/>
</dbReference>
<dbReference type="NCBIfam" id="NF004794">
    <property type="entry name" value="PRK06142.1"/>
    <property type="match status" value="1"/>
</dbReference>
<evidence type="ECO:0000256" key="4">
    <source>
        <dbReference type="ARBA" id="ARBA00023098"/>
    </source>
</evidence>